<dbReference type="SMART" id="SM01198">
    <property type="entry name" value="FBA"/>
    <property type="match status" value="1"/>
</dbReference>
<dbReference type="GO" id="GO:0031146">
    <property type="term" value="P:SCF-dependent proteasomal ubiquitin-dependent protein catabolic process"/>
    <property type="evidence" value="ECO:0007669"/>
    <property type="project" value="TreeGrafter"/>
</dbReference>
<feature type="domain" description="F-box" evidence="1">
    <location>
        <begin position="18"/>
        <end position="65"/>
    </location>
</feature>
<dbReference type="PANTHER" id="PTHR12125:SF5">
    <property type="entry name" value="F-BOX DOMAIN-CONTAINING PROTEIN"/>
    <property type="match status" value="1"/>
</dbReference>
<dbReference type="Gene3D" id="2.60.120.260">
    <property type="entry name" value="Galactose-binding domain-like"/>
    <property type="match status" value="1"/>
</dbReference>
<dbReference type="EMBL" id="JAODUO010001199">
    <property type="protein sequence ID" value="KAK2169232.1"/>
    <property type="molecule type" value="Genomic_DNA"/>
</dbReference>
<dbReference type="SUPFAM" id="SSF81383">
    <property type="entry name" value="F-box domain"/>
    <property type="match status" value="1"/>
</dbReference>
<dbReference type="GO" id="GO:0005737">
    <property type="term" value="C:cytoplasm"/>
    <property type="evidence" value="ECO:0007669"/>
    <property type="project" value="TreeGrafter"/>
</dbReference>
<dbReference type="GO" id="GO:0036503">
    <property type="term" value="P:ERAD pathway"/>
    <property type="evidence" value="ECO:0007669"/>
    <property type="project" value="TreeGrafter"/>
</dbReference>
<dbReference type="InterPro" id="IPR036047">
    <property type="entry name" value="F-box-like_dom_sf"/>
</dbReference>
<dbReference type="InterPro" id="IPR039752">
    <property type="entry name" value="F-box_only"/>
</dbReference>
<dbReference type="GO" id="GO:0006516">
    <property type="term" value="P:glycoprotein catabolic process"/>
    <property type="evidence" value="ECO:0007669"/>
    <property type="project" value="TreeGrafter"/>
</dbReference>
<protein>
    <submittedName>
        <fullName evidence="3">Uncharacterized protein</fullName>
    </submittedName>
</protein>
<evidence type="ECO:0000313" key="4">
    <source>
        <dbReference type="Proteomes" id="UP001209878"/>
    </source>
</evidence>
<dbReference type="PROSITE" id="PS51114">
    <property type="entry name" value="FBA"/>
    <property type="match status" value="1"/>
</dbReference>
<dbReference type="Proteomes" id="UP001209878">
    <property type="component" value="Unassembled WGS sequence"/>
</dbReference>
<keyword evidence="4" id="KW-1185">Reference proteome</keyword>
<dbReference type="InterPro" id="IPR008979">
    <property type="entry name" value="Galactose-bd-like_sf"/>
</dbReference>
<comment type="caution">
    <text evidence="3">The sequence shown here is derived from an EMBL/GenBank/DDBJ whole genome shotgun (WGS) entry which is preliminary data.</text>
</comment>
<dbReference type="GO" id="GO:0061630">
    <property type="term" value="F:ubiquitin protein ligase activity"/>
    <property type="evidence" value="ECO:0007669"/>
    <property type="project" value="TreeGrafter"/>
</dbReference>
<dbReference type="PROSITE" id="PS50181">
    <property type="entry name" value="FBOX"/>
    <property type="match status" value="1"/>
</dbReference>
<accession>A0AAD9KDL9</accession>
<organism evidence="3 4">
    <name type="scientific">Ridgeia piscesae</name>
    <name type="common">Tubeworm</name>
    <dbReference type="NCBI Taxonomy" id="27915"/>
    <lineage>
        <taxon>Eukaryota</taxon>
        <taxon>Metazoa</taxon>
        <taxon>Spiralia</taxon>
        <taxon>Lophotrochozoa</taxon>
        <taxon>Annelida</taxon>
        <taxon>Polychaeta</taxon>
        <taxon>Sedentaria</taxon>
        <taxon>Canalipalpata</taxon>
        <taxon>Sabellida</taxon>
        <taxon>Siboglinidae</taxon>
        <taxon>Ridgeia</taxon>
    </lineage>
</organism>
<evidence type="ECO:0000259" key="1">
    <source>
        <dbReference type="PROSITE" id="PS50181"/>
    </source>
</evidence>
<reference evidence="3" key="1">
    <citation type="journal article" date="2023" name="Mol. Biol. Evol.">
        <title>Third-Generation Sequencing Reveals the Adaptive Role of the Epigenome in Three Deep-Sea Polychaetes.</title>
        <authorList>
            <person name="Perez M."/>
            <person name="Aroh O."/>
            <person name="Sun Y."/>
            <person name="Lan Y."/>
            <person name="Juniper S.K."/>
            <person name="Young C.R."/>
            <person name="Angers B."/>
            <person name="Qian P.Y."/>
        </authorList>
    </citation>
    <scope>NUCLEOTIDE SEQUENCE</scope>
    <source>
        <strain evidence="3">R07B-5</strain>
    </source>
</reference>
<dbReference type="FunFam" id="2.60.120.260:FF:000012">
    <property type="entry name" value="F-box only protein 2"/>
    <property type="match status" value="1"/>
</dbReference>
<name>A0AAD9KDL9_RIDPI</name>
<dbReference type="AlphaFoldDB" id="A0AAD9KDL9"/>
<dbReference type="InterPro" id="IPR007397">
    <property type="entry name" value="F-box-assoc_dom"/>
</dbReference>
<dbReference type="SMART" id="SM00256">
    <property type="entry name" value="FBOX"/>
    <property type="match status" value="1"/>
</dbReference>
<gene>
    <name evidence="3" type="ORF">NP493_1200g00006</name>
</gene>
<evidence type="ECO:0000259" key="2">
    <source>
        <dbReference type="PROSITE" id="PS51114"/>
    </source>
</evidence>
<proteinExistence type="predicted"/>
<sequence length="274" mass="31151">MGNVTLSKDNIAQDLDQKDILSVIPEEVLVHILSYLPGKHLIHVCRVVCKLWKAIIDSASLWIRKCEREGVVIPPTAHSLQLDFRVLYLKNPYGRNLLRNWNAEEEFAGWTIEEGGDGFAIEDCMDCPGSEPLDPTVSGTRKCWSTSYSKSRKRQCLDLLKEGCCEAVLDQLQPPIETSVWTAARRDCGSVFVIHVRLQSASKEVLDEWREKRVVEQWQGGSWVQLKHTFKDYPQGVRYITYADGGMDLLFWAGHYGPKMAAPSLRFQLSNTHT</sequence>
<dbReference type="Pfam" id="PF04300">
    <property type="entry name" value="FBA"/>
    <property type="match status" value="1"/>
</dbReference>
<dbReference type="SUPFAM" id="SSF49785">
    <property type="entry name" value="Galactose-binding domain-like"/>
    <property type="match status" value="1"/>
</dbReference>
<dbReference type="PANTHER" id="PTHR12125">
    <property type="entry name" value="F-BOX ONLY PROTEIN 6-LIKE PROTEIN"/>
    <property type="match status" value="1"/>
</dbReference>
<dbReference type="GO" id="GO:0019005">
    <property type="term" value="C:SCF ubiquitin ligase complex"/>
    <property type="evidence" value="ECO:0007669"/>
    <property type="project" value="TreeGrafter"/>
</dbReference>
<dbReference type="Pfam" id="PF12937">
    <property type="entry name" value="F-box-like"/>
    <property type="match status" value="1"/>
</dbReference>
<dbReference type="FunFam" id="1.20.1280.50:FF:000002">
    <property type="entry name" value="F-box only protein 44"/>
    <property type="match status" value="1"/>
</dbReference>
<dbReference type="InterPro" id="IPR001810">
    <property type="entry name" value="F-box_dom"/>
</dbReference>
<feature type="domain" description="FBA" evidence="2">
    <location>
        <begin position="87"/>
        <end position="269"/>
    </location>
</feature>
<dbReference type="Gene3D" id="1.20.1280.50">
    <property type="match status" value="1"/>
</dbReference>
<evidence type="ECO:0000313" key="3">
    <source>
        <dbReference type="EMBL" id="KAK2169232.1"/>
    </source>
</evidence>